<dbReference type="eggNOG" id="COG2087">
    <property type="taxonomic scope" value="Bacteria"/>
</dbReference>
<keyword evidence="10 14" id="KW-0547">Nucleotide-binding</keyword>
<feature type="binding site" evidence="16">
    <location>
        <begin position="8"/>
        <end position="15"/>
    </location>
    <ligand>
        <name>GTP</name>
        <dbReference type="ChEBI" id="CHEBI:37565"/>
    </ligand>
</feature>
<dbReference type="OrthoDB" id="9788370at2"/>
<dbReference type="PANTHER" id="PTHR34848">
    <property type="match status" value="1"/>
</dbReference>
<keyword evidence="18" id="KW-1185">Reference proteome</keyword>
<dbReference type="GO" id="GO:0005524">
    <property type="term" value="F:ATP binding"/>
    <property type="evidence" value="ECO:0007669"/>
    <property type="project" value="UniProtKB-UniRule"/>
</dbReference>
<dbReference type="GO" id="GO:0008820">
    <property type="term" value="F:cobinamide phosphate guanylyltransferase activity"/>
    <property type="evidence" value="ECO:0007669"/>
    <property type="project" value="UniProtKB-UniRule"/>
</dbReference>
<dbReference type="UniPathway" id="UPA00148">
    <property type="reaction ID" value="UER00236"/>
</dbReference>
<evidence type="ECO:0000256" key="6">
    <source>
        <dbReference type="ARBA" id="ARBA00005159"/>
    </source>
</evidence>
<comment type="pathway">
    <text evidence="6 14">Cofactor biosynthesis; adenosylcobalamin biosynthesis; adenosylcobalamin from cob(II)yrinate a,c-diamide: step 5/7.</text>
</comment>
<keyword evidence="9 14" id="KW-0808">Transferase</keyword>
<feature type="binding site" evidence="16">
    <location>
        <position position="83"/>
    </location>
    <ligand>
        <name>GTP</name>
        <dbReference type="ChEBI" id="CHEBI:37565"/>
    </ligand>
</feature>
<keyword evidence="8 14" id="KW-0169">Cobalamin biosynthesis</keyword>
<keyword evidence="11 14" id="KW-0418">Kinase</keyword>
<feature type="binding site" evidence="16">
    <location>
        <begin position="33"/>
        <end position="35"/>
    </location>
    <ligand>
        <name>GTP</name>
        <dbReference type="ChEBI" id="CHEBI:37565"/>
    </ligand>
</feature>
<dbReference type="CDD" id="cd00544">
    <property type="entry name" value="CobU"/>
    <property type="match status" value="1"/>
</dbReference>
<feature type="binding site" evidence="16">
    <location>
        <begin position="50"/>
        <end position="53"/>
    </location>
    <ligand>
        <name>GTP</name>
        <dbReference type="ChEBI" id="CHEBI:37565"/>
    </ligand>
</feature>
<keyword evidence="13 14" id="KW-0342">GTP-binding</keyword>
<dbReference type="STRING" id="204773.HEAR0966"/>
<keyword evidence="17" id="KW-0548">Nucleotidyltransferase</keyword>
<name>A4G3R2_HERAR</name>
<evidence type="ECO:0000256" key="5">
    <source>
        <dbReference type="ARBA" id="ARBA00004692"/>
    </source>
</evidence>
<evidence type="ECO:0000256" key="8">
    <source>
        <dbReference type="ARBA" id="ARBA00022573"/>
    </source>
</evidence>
<sequence>MTRTLVIGGARSGKSAHAEALATAAGKPVVYIATAQAGDAEMQARIAHHRARRDSHWVTVEEVLTLGAAIEKHSTPDNLVMVDCLTVWLSNLLFAEKNQFPEIGAIDAPACFTEQRAALLQALMQARGDVILVSNEVGQGIVPQGAVSRWFVDEAGRLNQAVAAACERAVLVVAGLPLALKG</sequence>
<evidence type="ECO:0000256" key="4">
    <source>
        <dbReference type="ARBA" id="ARBA00003889"/>
    </source>
</evidence>
<evidence type="ECO:0000313" key="17">
    <source>
        <dbReference type="EMBL" id="CAL61149.1"/>
    </source>
</evidence>
<dbReference type="PANTHER" id="PTHR34848:SF1">
    <property type="entry name" value="BIFUNCTIONAL ADENOSYLCOBALAMIN BIOSYNTHESIS PROTEIN COBU"/>
    <property type="match status" value="1"/>
</dbReference>
<feature type="active site" description="GMP-histidine intermediate" evidence="15">
    <location>
        <position position="49"/>
    </location>
</feature>
<comment type="catalytic activity">
    <reaction evidence="1 14">
        <text>adenosylcob(III)inamide + ATP = adenosylcob(III)inamide phosphate + ADP + H(+)</text>
        <dbReference type="Rhea" id="RHEA:15769"/>
        <dbReference type="ChEBI" id="CHEBI:2480"/>
        <dbReference type="ChEBI" id="CHEBI:15378"/>
        <dbReference type="ChEBI" id="CHEBI:30616"/>
        <dbReference type="ChEBI" id="CHEBI:58502"/>
        <dbReference type="ChEBI" id="CHEBI:456216"/>
        <dbReference type="EC" id="2.7.1.156"/>
    </reaction>
</comment>
<dbReference type="EC" id="2.7.1.156" evidence="14"/>
<comment type="function">
    <text evidence="4 14">Catalyzes ATP-dependent phosphorylation of adenosylcobinamide and addition of GMP to adenosylcobinamide phosphate.</text>
</comment>
<comment type="catalytic activity">
    <reaction evidence="3">
        <text>adenosylcob(III)inamide + GTP = adenosylcob(III)inamide phosphate + GDP + H(+)</text>
        <dbReference type="Rhea" id="RHEA:15765"/>
        <dbReference type="ChEBI" id="CHEBI:2480"/>
        <dbReference type="ChEBI" id="CHEBI:15378"/>
        <dbReference type="ChEBI" id="CHEBI:37565"/>
        <dbReference type="ChEBI" id="CHEBI:58189"/>
        <dbReference type="ChEBI" id="CHEBI:58502"/>
        <dbReference type="EC" id="2.7.1.156"/>
    </reaction>
</comment>
<dbReference type="InterPro" id="IPR003203">
    <property type="entry name" value="CobU/CobP"/>
</dbReference>
<evidence type="ECO:0000256" key="10">
    <source>
        <dbReference type="ARBA" id="ARBA00022741"/>
    </source>
</evidence>
<evidence type="ECO:0000256" key="13">
    <source>
        <dbReference type="ARBA" id="ARBA00023134"/>
    </source>
</evidence>
<dbReference type="NCBIfam" id="NF004469">
    <property type="entry name" value="PRK05800.1"/>
    <property type="match status" value="1"/>
</dbReference>
<accession>A4G3R2</accession>
<evidence type="ECO:0000256" key="14">
    <source>
        <dbReference type="PIRNR" id="PIRNR006135"/>
    </source>
</evidence>
<dbReference type="InterPro" id="IPR027417">
    <property type="entry name" value="P-loop_NTPase"/>
</dbReference>
<proteinExistence type="inferred from homology"/>
<organism evidence="17 18">
    <name type="scientific">Herminiimonas arsenicoxydans</name>
    <dbReference type="NCBI Taxonomy" id="204773"/>
    <lineage>
        <taxon>Bacteria</taxon>
        <taxon>Pseudomonadati</taxon>
        <taxon>Pseudomonadota</taxon>
        <taxon>Betaproteobacteria</taxon>
        <taxon>Burkholderiales</taxon>
        <taxon>Oxalobacteraceae</taxon>
        <taxon>Herminiimonas</taxon>
    </lineage>
</organism>
<dbReference type="Proteomes" id="UP000006697">
    <property type="component" value="Chromosome"/>
</dbReference>
<keyword evidence="12 14" id="KW-0067">ATP-binding</keyword>
<evidence type="ECO:0000256" key="3">
    <source>
        <dbReference type="ARBA" id="ARBA00001522"/>
    </source>
</evidence>
<dbReference type="EC" id="2.7.7.62" evidence="14"/>
<dbReference type="EMBL" id="CU207211">
    <property type="protein sequence ID" value="CAL61149.1"/>
    <property type="molecule type" value="Genomic_DNA"/>
</dbReference>
<dbReference type="HOGENOM" id="CLU_094161_0_1_4"/>
<comment type="catalytic activity">
    <reaction evidence="2 14">
        <text>adenosylcob(III)inamide phosphate + GTP + H(+) = adenosylcob(III)inamide-GDP + diphosphate</text>
        <dbReference type="Rhea" id="RHEA:22712"/>
        <dbReference type="ChEBI" id="CHEBI:15378"/>
        <dbReference type="ChEBI" id="CHEBI:33019"/>
        <dbReference type="ChEBI" id="CHEBI:37565"/>
        <dbReference type="ChEBI" id="CHEBI:58502"/>
        <dbReference type="ChEBI" id="CHEBI:60487"/>
        <dbReference type="EC" id="2.7.7.62"/>
    </reaction>
</comment>
<dbReference type="PIRSF" id="PIRSF006135">
    <property type="entry name" value="CobU"/>
    <property type="match status" value="1"/>
</dbReference>
<reference evidence="17 18" key="1">
    <citation type="journal article" date="2007" name="PLoS Genet.">
        <title>A tale of two oxidation states: bacterial colonization of arsenic-rich environments.</title>
        <authorList>
            <person name="Muller D."/>
            <person name="Medigue C."/>
            <person name="Koechler S."/>
            <person name="Barbe V."/>
            <person name="Barakat M."/>
            <person name="Talla E."/>
            <person name="Bonnefoy V."/>
            <person name="Krin E."/>
            <person name="Arsene-Ploetze F."/>
            <person name="Carapito C."/>
            <person name="Chandler M."/>
            <person name="Cournoyer B."/>
            <person name="Cruveiller S."/>
            <person name="Dossat C."/>
            <person name="Duval S."/>
            <person name="Heymann M."/>
            <person name="Leize E."/>
            <person name="Lieutaud A."/>
            <person name="Lievremont D."/>
            <person name="Makita Y."/>
            <person name="Mangenot S."/>
            <person name="Nitschke W."/>
            <person name="Ortet P."/>
            <person name="Perdrial N."/>
            <person name="Schoepp B."/>
            <person name="Siguier N."/>
            <person name="Simeonova D.D."/>
            <person name="Rouy Z."/>
            <person name="Segurens B."/>
            <person name="Turlin E."/>
            <person name="Vallenet D."/>
            <person name="Van Dorsselaer A."/>
            <person name="Weiss S."/>
            <person name="Weissenbach J."/>
            <person name="Lett M.C."/>
            <person name="Danchin A."/>
            <person name="Bertin P.N."/>
        </authorList>
    </citation>
    <scope>NUCLEOTIDE SEQUENCE [LARGE SCALE GENOMIC DNA]</scope>
    <source>
        <strain evidence="18">ULPAs1</strain>
    </source>
</reference>
<dbReference type="KEGG" id="har:HEAR0966"/>
<evidence type="ECO:0000256" key="12">
    <source>
        <dbReference type="ARBA" id="ARBA00022840"/>
    </source>
</evidence>
<dbReference type="Gene3D" id="3.40.50.300">
    <property type="entry name" value="P-loop containing nucleotide triphosphate hydrolases"/>
    <property type="match status" value="1"/>
</dbReference>
<dbReference type="AlphaFoldDB" id="A4G3R2"/>
<feature type="binding site" evidence="16">
    <location>
        <position position="61"/>
    </location>
    <ligand>
        <name>GTP</name>
        <dbReference type="ChEBI" id="CHEBI:37565"/>
    </ligand>
</feature>
<evidence type="ECO:0000256" key="9">
    <source>
        <dbReference type="ARBA" id="ARBA00022679"/>
    </source>
</evidence>
<comment type="similarity">
    <text evidence="7 14">Belongs to the CobU/CobP family.</text>
</comment>
<gene>
    <name evidence="17" type="primary">cobU</name>
    <name evidence="17" type="ordered locus">HEAR0966</name>
</gene>
<dbReference type="GO" id="GO:0009236">
    <property type="term" value="P:cobalamin biosynthetic process"/>
    <property type="evidence" value="ECO:0007669"/>
    <property type="project" value="UniProtKB-UniRule"/>
</dbReference>
<protein>
    <recommendedName>
        <fullName evidence="14">Bifunctional adenosylcobalamin biosynthesis protein</fullName>
        <ecNumber evidence="14">2.7.1.156</ecNumber>
        <ecNumber evidence="14">2.7.7.62</ecNumber>
    </recommendedName>
</protein>
<evidence type="ECO:0000256" key="15">
    <source>
        <dbReference type="PIRSR" id="PIRSR006135-1"/>
    </source>
</evidence>
<dbReference type="Pfam" id="PF02283">
    <property type="entry name" value="CobU"/>
    <property type="match status" value="1"/>
</dbReference>
<evidence type="ECO:0000256" key="11">
    <source>
        <dbReference type="ARBA" id="ARBA00022777"/>
    </source>
</evidence>
<dbReference type="SUPFAM" id="SSF52540">
    <property type="entry name" value="P-loop containing nucleoside triphosphate hydrolases"/>
    <property type="match status" value="1"/>
</dbReference>
<dbReference type="GO" id="GO:0005525">
    <property type="term" value="F:GTP binding"/>
    <property type="evidence" value="ECO:0007669"/>
    <property type="project" value="UniProtKB-UniRule"/>
</dbReference>
<evidence type="ECO:0000256" key="1">
    <source>
        <dbReference type="ARBA" id="ARBA00000312"/>
    </source>
</evidence>
<evidence type="ECO:0000256" key="7">
    <source>
        <dbReference type="ARBA" id="ARBA00007490"/>
    </source>
</evidence>
<evidence type="ECO:0000313" key="18">
    <source>
        <dbReference type="Proteomes" id="UP000006697"/>
    </source>
</evidence>
<comment type="pathway">
    <text evidence="5 14">Cofactor biosynthesis; adenosylcobalamin biosynthesis; adenosylcobalamin from cob(II)yrinate a,c-diamide: step 6/7.</text>
</comment>
<evidence type="ECO:0000256" key="16">
    <source>
        <dbReference type="PIRSR" id="PIRSR006135-2"/>
    </source>
</evidence>
<dbReference type="GO" id="GO:0043752">
    <property type="term" value="F:adenosylcobinamide kinase activity"/>
    <property type="evidence" value="ECO:0007669"/>
    <property type="project" value="UniProtKB-EC"/>
</dbReference>
<evidence type="ECO:0000256" key="2">
    <source>
        <dbReference type="ARBA" id="ARBA00000711"/>
    </source>
</evidence>